<protein>
    <submittedName>
        <fullName evidence="1">Uncharacterized protein</fullName>
    </submittedName>
</protein>
<proteinExistence type="predicted"/>
<dbReference type="EMBL" id="UGTJ01000001">
    <property type="protein sequence ID" value="SUB80752.1"/>
    <property type="molecule type" value="Genomic_DNA"/>
</dbReference>
<evidence type="ECO:0000313" key="2">
    <source>
        <dbReference type="Proteomes" id="UP000255283"/>
    </source>
</evidence>
<organism evidence="1 2">
    <name type="scientific">Segatella buccae</name>
    <dbReference type="NCBI Taxonomy" id="28126"/>
    <lineage>
        <taxon>Bacteria</taxon>
        <taxon>Pseudomonadati</taxon>
        <taxon>Bacteroidota</taxon>
        <taxon>Bacteroidia</taxon>
        <taxon>Bacteroidales</taxon>
        <taxon>Prevotellaceae</taxon>
        <taxon>Segatella</taxon>
    </lineage>
</organism>
<name>A0AAQ1UJR5_9BACT</name>
<reference evidence="1 2" key="1">
    <citation type="submission" date="2018-06" db="EMBL/GenBank/DDBJ databases">
        <authorList>
            <consortium name="Pathogen Informatics"/>
            <person name="Doyle S."/>
        </authorList>
    </citation>
    <scope>NUCLEOTIDE SEQUENCE [LARGE SCALE GENOMIC DNA]</scope>
    <source>
        <strain evidence="1 2">NCTC13063</strain>
    </source>
</reference>
<accession>A0AAQ1UJR5</accession>
<comment type="caution">
    <text evidence="1">The sequence shown here is derived from an EMBL/GenBank/DDBJ whole genome shotgun (WGS) entry which is preliminary data.</text>
</comment>
<dbReference type="AlphaFoldDB" id="A0AAQ1UJR5"/>
<gene>
    <name evidence="1" type="ORF">NCTC13063_02049</name>
</gene>
<sequence>MQIDSERSLQREGRFGLGQAGIVNFPFMRFSRFVSQNGGLASLKRP</sequence>
<evidence type="ECO:0000313" key="1">
    <source>
        <dbReference type="EMBL" id="SUB80752.1"/>
    </source>
</evidence>
<dbReference type="Proteomes" id="UP000255283">
    <property type="component" value="Unassembled WGS sequence"/>
</dbReference>